<dbReference type="AlphaFoldDB" id="A0A0B7BFH5"/>
<proteinExistence type="predicted"/>
<dbReference type="EMBL" id="HACG01044186">
    <property type="protein sequence ID" value="CEK91051.1"/>
    <property type="molecule type" value="Transcribed_RNA"/>
</dbReference>
<sequence length="78" mass="9718">HWFKDLHQYYYRDEWELFDLQNDPEELKNQVHNPNYAQVFKHLNETLTQWLWSTDDPWRCMPHSVLLPDGCHPMYNEI</sequence>
<protein>
    <recommendedName>
        <fullName evidence="1">N-sulphoglucosamine sulphohydrolase C-terminal domain-containing protein</fullName>
    </recommendedName>
</protein>
<dbReference type="SUPFAM" id="SSF53649">
    <property type="entry name" value="Alkaline phosphatase-like"/>
    <property type="match status" value="1"/>
</dbReference>
<feature type="domain" description="N-sulphoglucosamine sulphohydrolase C-terminal" evidence="1">
    <location>
        <begin position="3"/>
        <end position="49"/>
    </location>
</feature>
<evidence type="ECO:0000313" key="3">
    <source>
        <dbReference type="EMBL" id="CEK91053.1"/>
    </source>
</evidence>
<dbReference type="Pfam" id="PF16347">
    <property type="entry name" value="SGSH_C"/>
    <property type="match status" value="1"/>
</dbReference>
<accession>A0A0B7BFH5</accession>
<organism evidence="2">
    <name type="scientific">Arion vulgaris</name>
    <dbReference type="NCBI Taxonomy" id="1028688"/>
    <lineage>
        <taxon>Eukaryota</taxon>
        <taxon>Metazoa</taxon>
        <taxon>Spiralia</taxon>
        <taxon>Lophotrochozoa</taxon>
        <taxon>Mollusca</taxon>
        <taxon>Gastropoda</taxon>
        <taxon>Heterobranchia</taxon>
        <taxon>Euthyneura</taxon>
        <taxon>Panpulmonata</taxon>
        <taxon>Eupulmonata</taxon>
        <taxon>Stylommatophora</taxon>
        <taxon>Helicina</taxon>
        <taxon>Arionoidea</taxon>
        <taxon>Arionidae</taxon>
        <taxon>Arion</taxon>
    </lineage>
</organism>
<dbReference type="EMBL" id="HACG01044188">
    <property type="protein sequence ID" value="CEK91053.1"/>
    <property type="molecule type" value="Transcribed_RNA"/>
</dbReference>
<reference evidence="2" key="1">
    <citation type="submission" date="2014-12" db="EMBL/GenBank/DDBJ databases">
        <title>Insight into the proteome of Arion vulgaris.</title>
        <authorList>
            <person name="Aradska J."/>
            <person name="Bulat T."/>
            <person name="Smidak R."/>
            <person name="Sarate P."/>
            <person name="Gangsoo J."/>
            <person name="Sialana F."/>
            <person name="Bilban M."/>
            <person name="Lubec G."/>
        </authorList>
    </citation>
    <scope>NUCLEOTIDE SEQUENCE</scope>
    <source>
        <tissue evidence="2">Skin</tissue>
    </source>
</reference>
<dbReference type="InterPro" id="IPR017850">
    <property type="entry name" value="Alkaline_phosphatase_core_sf"/>
</dbReference>
<evidence type="ECO:0000259" key="1">
    <source>
        <dbReference type="Pfam" id="PF16347"/>
    </source>
</evidence>
<feature type="non-terminal residue" evidence="2">
    <location>
        <position position="1"/>
    </location>
</feature>
<dbReference type="InterPro" id="IPR032506">
    <property type="entry name" value="SGSH_C"/>
</dbReference>
<evidence type="ECO:0000313" key="2">
    <source>
        <dbReference type="EMBL" id="CEK91051.1"/>
    </source>
</evidence>
<dbReference type="Gene3D" id="3.40.720.10">
    <property type="entry name" value="Alkaline Phosphatase, subunit A"/>
    <property type="match status" value="1"/>
</dbReference>
<name>A0A0B7BFH5_9EUPU</name>
<gene>
    <name evidence="2" type="primary">ORF180756</name>
    <name evidence="3" type="synonym">ORF180764</name>
</gene>